<dbReference type="RefSeq" id="WP_094367015.1">
    <property type="nucleotide sequence ID" value="NZ_NOJY02000020.1"/>
</dbReference>
<gene>
    <name evidence="1" type="ORF">CHL78_012060</name>
</gene>
<name>A0A371J2A1_9FIRM</name>
<keyword evidence="2" id="KW-1185">Reference proteome</keyword>
<dbReference type="EMBL" id="NOJY02000020">
    <property type="protein sequence ID" value="RDY26798.1"/>
    <property type="molecule type" value="Genomic_DNA"/>
</dbReference>
<dbReference type="AlphaFoldDB" id="A0A371J2A1"/>
<comment type="caution">
    <text evidence="1">The sequence shown here is derived from an EMBL/GenBank/DDBJ whole genome shotgun (WGS) entry which is preliminary data.</text>
</comment>
<organism evidence="1 2">
    <name type="scientific">Romboutsia weinsteinii</name>
    <dbReference type="NCBI Taxonomy" id="2020949"/>
    <lineage>
        <taxon>Bacteria</taxon>
        <taxon>Bacillati</taxon>
        <taxon>Bacillota</taxon>
        <taxon>Clostridia</taxon>
        <taxon>Peptostreptococcales</taxon>
        <taxon>Peptostreptococcaceae</taxon>
        <taxon>Romboutsia</taxon>
    </lineage>
</organism>
<dbReference type="OrthoDB" id="2869809at2"/>
<evidence type="ECO:0000313" key="1">
    <source>
        <dbReference type="EMBL" id="RDY26798.1"/>
    </source>
</evidence>
<protein>
    <submittedName>
        <fullName evidence="1">Uncharacterized protein</fullName>
    </submittedName>
</protein>
<dbReference type="Proteomes" id="UP000215694">
    <property type="component" value="Unassembled WGS sequence"/>
</dbReference>
<evidence type="ECO:0000313" key="2">
    <source>
        <dbReference type="Proteomes" id="UP000215694"/>
    </source>
</evidence>
<sequence length="217" mass="25286">MSKTEKYGIGTIHENKHGEKFEIIGKCNDYNYRLIKFLDLYKYIGEAHLSSIRQMQVKNPYRKSVLGIGYHGEGIDFSKLRCDSRHPLYTTWLRLLDRCYNTKHNKYHLYGAKGVTVCEEWHSFSNFVYDITGMYNGDLLYQSKIIENYKGIKYALDKDSTKSKIYSEDTIKIIPMKINSGLCNIKDEGRKSEIMQDILDNEKATNWVCGTNKGLFL</sequence>
<accession>A0A371J2A1</accession>
<proteinExistence type="predicted"/>
<reference evidence="1 2" key="1">
    <citation type="journal article" date="2017" name="Genome Announc.">
        <title>Draft Genome Sequence of Romboutsia weinsteinii sp. nov. Strain CCRI-19649(T) Isolated from Surface Water.</title>
        <authorList>
            <person name="Maheux A.F."/>
            <person name="Boudreau D.K."/>
            <person name="Berube E."/>
            <person name="Boissinot M."/>
            <person name="Cantin P."/>
            <person name="Raymond F."/>
            <person name="Corbeil J."/>
            <person name="Omar R.F."/>
            <person name="Bergeron M.G."/>
        </authorList>
    </citation>
    <scope>NUCLEOTIDE SEQUENCE [LARGE SCALE GENOMIC DNA]</scope>
    <source>
        <strain evidence="1 2">CCRI-19649</strain>
    </source>
</reference>